<reference evidence="3 4" key="1">
    <citation type="submission" date="2016-10" db="EMBL/GenBank/DDBJ databases">
        <authorList>
            <person name="de Groot N.N."/>
        </authorList>
    </citation>
    <scope>NUCLEOTIDE SEQUENCE [LARGE SCALE GENOMIC DNA]</scope>
    <source>
        <strain evidence="3 4">DSM 19548</strain>
    </source>
</reference>
<dbReference type="Pfam" id="PF00557">
    <property type="entry name" value="Peptidase_M24"/>
    <property type="match status" value="1"/>
</dbReference>
<dbReference type="STRING" id="441112.SAMN04488094_103229"/>
<dbReference type="Gene3D" id="3.40.350.10">
    <property type="entry name" value="Creatinase/prolidase N-terminal domain"/>
    <property type="match status" value="1"/>
</dbReference>
<gene>
    <name evidence="3" type="ORF">SAMN04488094_103229</name>
</gene>
<dbReference type="CDD" id="cd01066">
    <property type="entry name" value="APP_MetAP"/>
    <property type="match status" value="1"/>
</dbReference>
<dbReference type="PANTHER" id="PTHR46112:SF2">
    <property type="entry name" value="XAA-PRO AMINOPEPTIDASE P-RELATED"/>
    <property type="match status" value="1"/>
</dbReference>
<dbReference type="InterPro" id="IPR050659">
    <property type="entry name" value="Peptidase_M24B"/>
</dbReference>
<feature type="domain" description="Peptidase M24" evidence="1">
    <location>
        <begin position="162"/>
        <end position="350"/>
    </location>
</feature>
<dbReference type="SUPFAM" id="SSF53092">
    <property type="entry name" value="Creatinase/prolidase N-terminal domain"/>
    <property type="match status" value="1"/>
</dbReference>
<dbReference type="InterPro" id="IPR029149">
    <property type="entry name" value="Creatin/AminoP/Spt16_N"/>
</dbReference>
<dbReference type="Pfam" id="PF01321">
    <property type="entry name" value="Creatinase_N"/>
    <property type="match status" value="1"/>
</dbReference>
<accession>A0A1I1HUC3</accession>
<dbReference type="InterPro" id="IPR000994">
    <property type="entry name" value="Pept_M24"/>
</dbReference>
<evidence type="ECO:0000259" key="2">
    <source>
        <dbReference type="Pfam" id="PF01321"/>
    </source>
</evidence>
<evidence type="ECO:0000313" key="4">
    <source>
        <dbReference type="Proteomes" id="UP000198728"/>
    </source>
</evidence>
<protein>
    <submittedName>
        <fullName evidence="3">Xaa-Pro dipeptidase</fullName>
    </submittedName>
</protein>
<dbReference type="InterPro" id="IPR036005">
    <property type="entry name" value="Creatinase/aminopeptidase-like"/>
</dbReference>
<sequence length="384" mass="41364">MDRFTGFSREEYAARQEALRSRMEAERLDAIVVSAPENILYLTGYQTKAVFTFQFLLFLRSGPLELFTRQMEYVNARDAVRAGGLDDFVVFQDDEDPIEVSSGFLARRLGAGQKVGLELASWTMSAQRAADITASHTGVDWIDVSSLIDRMRLVKRPAELDVMREAGRIGDKVSNSVGQVIAAGRSENDLSAMVLSAMIAYGSEYPGSWPNITSGIRTGLIHATWEGTVIEADDHVVTEVTGVRGRYHAPSMRVTLVGKPEPAIERGAEALVKAQAAAVAAMEPGAPMRVINDAAMAVLDGMNHGLTLARRSGYSLGLGFPPSWGAQWQLGLNSVVEMPLEIGMTFHVVCVGHLPDGKAVAIGSTAALGPEGPEALTRGGLYRV</sequence>
<dbReference type="Proteomes" id="UP000198728">
    <property type="component" value="Unassembled WGS sequence"/>
</dbReference>
<dbReference type="AlphaFoldDB" id="A0A1I1HUC3"/>
<feature type="domain" description="Creatinase N-terminal" evidence="2">
    <location>
        <begin position="15"/>
        <end position="154"/>
    </location>
</feature>
<dbReference type="Gene3D" id="3.90.230.10">
    <property type="entry name" value="Creatinase/methionine aminopeptidase superfamily"/>
    <property type="match status" value="1"/>
</dbReference>
<name>A0A1I1HUC3_9RHOB</name>
<evidence type="ECO:0000259" key="1">
    <source>
        <dbReference type="Pfam" id="PF00557"/>
    </source>
</evidence>
<evidence type="ECO:0000313" key="3">
    <source>
        <dbReference type="EMBL" id="SFC25548.1"/>
    </source>
</evidence>
<organism evidence="3 4">
    <name type="scientific">Tropicimonas isoalkanivorans</name>
    <dbReference type="NCBI Taxonomy" id="441112"/>
    <lineage>
        <taxon>Bacteria</taxon>
        <taxon>Pseudomonadati</taxon>
        <taxon>Pseudomonadota</taxon>
        <taxon>Alphaproteobacteria</taxon>
        <taxon>Rhodobacterales</taxon>
        <taxon>Roseobacteraceae</taxon>
        <taxon>Tropicimonas</taxon>
    </lineage>
</organism>
<dbReference type="EMBL" id="FOLG01000003">
    <property type="protein sequence ID" value="SFC25548.1"/>
    <property type="molecule type" value="Genomic_DNA"/>
</dbReference>
<proteinExistence type="predicted"/>
<dbReference type="SUPFAM" id="SSF55920">
    <property type="entry name" value="Creatinase/aminopeptidase"/>
    <property type="match status" value="1"/>
</dbReference>
<keyword evidence="4" id="KW-1185">Reference proteome</keyword>
<dbReference type="RefSeq" id="WP_093360199.1">
    <property type="nucleotide sequence ID" value="NZ_FOLG01000003.1"/>
</dbReference>
<dbReference type="PANTHER" id="PTHR46112">
    <property type="entry name" value="AMINOPEPTIDASE"/>
    <property type="match status" value="1"/>
</dbReference>
<dbReference type="InterPro" id="IPR000587">
    <property type="entry name" value="Creatinase_N"/>
</dbReference>
<dbReference type="OrthoDB" id="9761809at2"/>